<keyword evidence="2" id="KW-1185">Reference proteome</keyword>
<comment type="caution">
    <text evidence="1">The sequence shown here is derived from an EMBL/GenBank/DDBJ whole genome shotgun (WGS) entry which is preliminary data.</text>
</comment>
<dbReference type="OrthoDB" id="1065581at2759"/>
<evidence type="ECO:0000313" key="1">
    <source>
        <dbReference type="EMBL" id="GER52517.1"/>
    </source>
</evidence>
<organism evidence="1 2">
    <name type="scientific">Striga asiatica</name>
    <name type="common">Asiatic witchweed</name>
    <name type="synonym">Buchnera asiatica</name>
    <dbReference type="NCBI Taxonomy" id="4170"/>
    <lineage>
        <taxon>Eukaryota</taxon>
        <taxon>Viridiplantae</taxon>
        <taxon>Streptophyta</taxon>
        <taxon>Embryophyta</taxon>
        <taxon>Tracheophyta</taxon>
        <taxon>Spermatophyta</taxon>
        <taxon>Magnoliopsida</taxon>
        <taxon>eudicotyledons</taxon>
        <taxon>Gunneridae</taxon>
        <taxon>Pentapetalae</taxon>
        <taxon>asterids</taxon>
        <taxon>lamiids</taxon>
        <taxon>Lamiales</taxon>
        <taxon>Orobanchaceae</taxon>
        <taxon>Buchnereae</taxon>
        <taxon>Striga</taxon>
    </lineage>
</organism>
<dbReference type="EMBL" id="BKCP01010403">
    <property type="protein sequence ID" value="GER52517.1"/>
    <property type="molecule type" value="Genomic_DNA"/>
</dbReference>
<protein>
    <submittedName>
        <fullName evidence="1">Rho termination factor</fullName>
    </submittedName>
</protein>
<evidence type="ECO:0000313" key="2">
    <source>
        <dbReference type="Proteomes" id="UP000325081"/>
    </source>
</evidence>
<dbReference type="Proteomes" id="UP000325081">
    <property type="component" value="Unassembled WGS sequence"/>
</dbReference>
<name>A0A5A7R736_STRAF</name>
<proteinExistence type="predicted"/>
<reference evidence="2" key="1">
    <citation type="journal article" date="2019" name="Curr. Biol.">
        <title>Genome Sequence of Striga asiatica Provides Insight into the Evolution of Plant Parasitism.</title>
        <authorList>
            <person name="Yoshida S."/>
            <person name="Kim S."/>
            <person name="Wafula E.K."/>
            <person name="Tanskanen J."/>
            <person name="Kim Y.M."/>
            <person name="Honaas L."/>
            <person name="Yang Z."/>
            <person name="Spallek T."/>
            <person name="Conn C.E."/>
            <person name="Ichihashi Y."/>
            <person name="Cheong K."/>
            <person name="Cui S."/>
            <person name="Der J.P."/>
            <person name="Gundlach H."/>
            <person name="Jiao Y."/>
            <person name="Hori C."/>
            <person name="Ishida J.K."/>
            <person name="Kasahara H."/>
            <person name="Kiba T."/>
            <person name="Kim M.S."/>
            <person name="Koo N."/>
            <person name="Laohavisit A."/>
            <person name="Lee Y.H."/>
            <person name="Lumba S."/>
            <person name="McCourt P."/>
            <person name="Mortimer J.C."/>
            <person name="Mutuku J.M."/>
            <person name="Nomura T."/>
            <person name="Sasaki-Sekimoto Y."/>
            <person name="Seto Y."/>
            <person name="Wang Y."/>
            <person name="Wakatake T."/>
            <person name="Sakakibara H."/>
            <person name="Demura T."/>
            <person name="Yamaguchi S."/>
            <person name="Yoneyama K."/>
            <person name="Manabe R.I."/>
            <person name="Nelson D.C."/>
            <person name="Schulman A.H."/>
            <person name="Timko M.P."/>
            <person name="dePamphilis C.W."/>
            <person name="Choi D."/>
            <person name="Shirasu K."/>
        </authorList>
    </citation>
    <scope>NUCLEOTIDE SEQUENCE [LARGE SCALE GENOMIC DNA]</scope>
    <source>
        <strain evidence="2">cv. UVA1</strain>
    </source>
</reference>
<sequence>MGYDYGDNQTCNYYFGFGRDVVEEDILNEKSCVQVLRIWIDKADDEIKKLEEDIIMIKCQQQLWHDEDWSRTCSAALREKIDHLNILIESGKREITEDLSSLEFQIKQPENVAERLCDLVKPLLENHLLGKSKKIQENVFGKNVVPTKPSADTLNDNNRAKTLSIFRHGPQKKCKAAQKTESSCAENSTGHENFRVRKKESTVNDATSDCAVEKFDEKKDLLLPIKDTERLKLNDLKIIAKNQKLPGYYKLRKKELLERLGLEGPTCLQKNANEKKRISPANTV</sequence>
<gene>
    <name evidence="1" type="ORF">STAS_29974</name>
</gene>
<accession>A0A5A7R736</accession>
<dbReference type="AlphaFoldDB" id="A0A5A7R736"/>